<keyword evidence="4" id="KW-1185">Reference proteome</keyword>
<feature type="non-terminal residue" evidence="3">
    <location>
        <position position="554"/>
    </location>
</feature>
<dbReference type="Proteomes" id="UP000789759">
    <property type="component" value="Unassembled WGS sequence"/>
</dbReference>
<feature type="transmembrane region" description="Helical" evidence="2">
    <location>
        <begin position="169"/>
        <end position="194"/>
    </location>
</feature>
<organism evidence="3 4">
    <name type="scientific">Cetraspora pellucida</name>
    <dbReference type="NCBI Taxonomy" id="1433469"/>
    <lineage>
        <taxon>Eukaryota</taxon>
        <taxon>Fungi</taxon>
        <taxon>Fungi incertae sedis</taxon>
        <taxon>Mucoromycota</taxon>
        <taxon>Glomeromycotina</taxon>
        <taxon>Glomeromycetes</taxon>
        <taxon>Diversisporales</taxon>
        <taxon>Gigasporaceae</taxon>
        <taxon>Cetraspora</taxon>
    </lineage>
</organism>
<proteinExistence type="predicted"/>
<reference evidence="3" key="1">
    <citation type="submission" date="2021-06" db="EMBL/GenBank/DDBJ databases">
        <authorList>
            <person name="Kallberg Y."/>
            <person name="Tangrot J."/>
            <person name="Rosling A."/>
        </authorList>
    </citation>
    <scope>NUCLEOTIDE SEQUENCE</scope>
    <source>
        <strain evidence="3">FL966</strain>
    </source>
</reference>
<dbReference type="OrthoDB" id="2396407at2759"/>
<name>A0A9N9J0V4_9GLOM</name>
<evidence type="ECO:0000313" key="3">
    <source>
        <dbReference type="EMBL" id="CAG8757117.1"/>
    </source>
</evidence>
<feature type="transmembrane region" description="Helical" evidence="2">
    <location>
        <begin position="120"/>
        <end position="141"/>
    </location>
</feature>
<keyword evidence="2" id="KW-1133">Transmembrane helix</keyword>
<evidence type="ECO:0000313" key="4">
    <source>
        <dbReference type="Proteomes" id="UP000789759"/>
    </source>
</evidence>
<feature type="compositionally biased region" description="Polar residues" evidence="1">
    <location>
        <begin position="325"/>
        <end position="335"/>
    </location>
</feature>
<protein>
    <submittedName>
        <fullName evidence="3">22463_t:CDS:1</fullName>
    </submittedName>
</protein>
<dbReference type="AlphaFoldDB" id="A0A9N9J0V4"/>
<sequence>IRRRQKKAYLWQCQSEERWSVYKRTRFSVYVGIIPRAHRQKLSKSRSNSRLLCLKEAKLYTLFVAIVTLRRLNLTANHLSTPFLIGYAVIEIIVAPSGLFGICGAISNNVFLMNRYARDHWFSVFVLTIIDIVKIILSFTMKNNSIESCMSSSDEIDEITCEGRVNFNIYAGLVIFGAQEIILVVLGLIVWFCAKRVSQKSTDKKSKNQKSKDKQTNKSEKKDVKEIDMEGFDQILTASTRNPVVPMPPKQGSQGLPLARSSTLYNNPLNSRPPIIQRRNTTLTSQQLTNYQQMPQYVPDMRPVNGNGIIFPPILNQTESISGFQLPQQPQQSYRPHNKVLSHKRSDSFPQPRSIPLPPIPNNPGIYQSAYQRNNQYNIDQRSTIQSNSPYLSSNHSKSLPNLHNNIIDPSIPPIPPIPSNPVPNSQQPKNIIPPMSKNIISPMSNNIITPISNNIYSQPKTLNNSFQSLEESNIIPNSSADNNTNNYINNSYVSHSRLSNQVFPHPYGVQGSNSKSANKQTFNQKVNNSYTNNSYVAQARLTNQIVPYDERRK</sequence>
<feature type="region of interest" description="Disordered" evidence="1">
    <location>
        <begin position="325"/>
        <end position="361"/>
    </location>
</feature>
<gene>
    <name evidence="3" type="ORF">CPELLU_LOCUS15072</name>
</gene>
<feature type="transmembrane region" description="Helical" evidence="2">
    <location>
        <begin position="84"/>
        <end position="108"/>
    </location>
</feature>
<dbReference type="EMBL" id="CAJVQA010019034">
    <property type="protein sequence ID" value="CAG8757117.1"/>
    <property type="molecule type" value="Genomic_DNA"/>
</dbReference>
<keyword evidence="2" id="KW-0812">Transmembrane</keyword>
<comment type="caution">
    <text evidence="3">The sequence shown here is derived from an EMBL/GenBank/DDBJ whole genome shotgun (WGS) entry which is preliminary data.</text>
</comment>
<evidence type="ECO:0000256" key="1">
    <source>
        <dbReference type="SAM" id="MobiDB-lite"/>
    </source>
</evidence>
<evidence type="ECO:0000256" key="2">
    <source>
        <dbReference type="SAM" id="Phobius"/>
    </source>
</evidence>
<feature type="region of interest" description="Disordered" evidence="1">
    <location>
        <begin position="202"/>
        <end position="224"/>
    </location>
</feature>
<accession>A0A9N9J0V4</accession>
<keyword evidence="2" id="KW-0472">Membrane</keyword>